<protein>
    <recommendedName>
        <fullName evidence="3">DUF742 domain-containing protein</fullName>
    </recommendedName>
</protein>
<dbReference type="OrthoDB" id="4232655at2"/>
<dbReference type="Pfam" id="PF05331">
    <property type="entry name" value="DUF742"/>
    <property type="match status" value="1"/>
</dbReference>
<dbReference type="PANTHER" id="PTHR36221:SF1">
    <property type="entry name" value="DUF742 DOMAIN-CONTAINING PROTEIN"/>
    <property type="match status" value="1"/>
</dbReference>
<dbReference type="AlphaFoldDB" id="A0A239LRT9"/>
<dbReference type="Proteomes" id="UP000198280">
    <property type="component" value="Unassembled WGS sequence"/>
</dbReference>
<sequence length="124" mass="12919">MPAVPSDAWAGSRLGDVRPYAVTAGRTQSRYDLSLTSSLCSRPATVGAALTPECEALLLHCSGHPRSIAELAARTGHPVQVTKILIGDLLDARAVTLNAPTPRNNPGTDPQLLEAVLAGLKSLV</sequence>
<dbReference type="InterPro" id="IPR007995">
    <property type="entry name" value="DUF742"/>
</dbReference>
<evidence type="ECO:0000313" key="1">
    <source>
        <dbReference type="EMBL" id="SNT33397.1"/>
    </source>
</evidence>
<dbReference type="PANTHER" id="PTHR36221">
    <property type="entry name" value="DUF742 DOMAIN-CONTAINING PROTEIN"/>
    <property type="match status" value="1"/>
</dbReference>
<organism evidence="1 2">
    <name type="scientific">Actinacidiphila glaucinigra</name>
    <dbReference type="NCBI Taxonomy" id="235986"/>
    <lineage>
        <taxon>Bacteria</taxon>
        <taxon>Bacillati</taxon>
        <taxon>Actinomycetota</taxon>
        <taxon>Actinomycetes</taxon>
        <taxon>Kitasatosporales</taxon>
        <taxon>Streptomycetaceae</taxon>
        <taxon>Actinacidiphila</taxon>
    </lineage>
</organism>
<evidence type="ECO:0000313" key="2">
    <source>
        <dbReference type="Proteomes" id="UP000198280"/>
    </source>
</evidence>
<gene>
    <name evidence="1" type="ORF">SAMN05216252_12142</name>
</gene>
<dbReference type="EMBL" id="FZOF01000021">
    <property type="protein sequence ID" value="SNT33397.1"/>
    <property type="molecule type" value="Genomic_DNA"/>
</dbReference>
<evidence type="ECO:0008006" key="3">
    <source>
        <dbReference type="Google" id="ProtNLM"/>
    </source>
</evidence>
<reference evidence="1 2" key="1">
    <citation type="submission" date="2017-06" db="EMBL/GenBank/DDBJ databases">
        <authorList>
            <person name="Kim H.J."/>
            <person name="Triplett B.A."/>
        </authorList>
    </citation>
    <scope>NUCLEOTIDE SEQUENCE [LARGE SCALE GENOMIC DNA]</scope>
    <source>
        <strain evidence="1 2">CGMCC 4.1858</strain>
    </source>
</reference>
<name>A0A239LRT9_9ACTN</name>
<keyword evidence="2" id="KW-1185">Reference proteome</keyword>
<accession>A0A239LRT9</accession>
<proteinExistence type="predicted"/>